<evidence type="ECO:0000256" key="1">
    <source>
        <dbReference type="SAM" id="SignalP"/>
    </source>
</evidence>
<reference evidence="3" key="2">
    <citation type="submission" date="2016-02" db="EMBL/GenBank/DDBJ databases">
        <title>Draft genome sequence of five rapidly growing Mycobacterium species.</title>
        <authorList>
            <person name="Katahira K."/>
            <person name="Gotou Y."/>
            <person name="Iida K."/>
            <person name="Ogura Y."/>
            <person name="Hayashi T."/>
        </authorList>
    </citation>
    <scope>NUCLEOTIDE SEQUENCE [LARGE SCALE GENOMIC DNA]</scope>
    <source>
        <strain evidence="3">JCM15654</strain>
    </source>
</reference>
<comment type="caution">
    <text evidence="2">The sequence shown here is derived from an EMBL/GenBank/DDBJ whole genome shotgun (WGS) entry which is preliminary data.</text>
</comment>
<evidence type="ECO:0000313" key="2">
    <source>
        <dbReference type="EMBL" id="GAS86695.1"/>
    </source>
</evidence>
<feature type="signal peptide" evidence="1">
    <location>
        <begin position="1"/>
        <end position="26"/>
    </location>
</feature>
<gene>
    <name evidence="2" type="ORF">RMCB_0791</name>
</gene>
<dbReference type="STRING" id="146020.RMCB_0791"/>
<keyword evidence="1" id="KW-0732">Signal</keyword>
<organism evidence="2 3">
    <name type="scientific">Mycolicibacterium brisbanense</name>
    <dbReference type="NCBI Taxonomy" id="146020"/>
    <lineage>
        <taxon>Bacteria</taxon>
        <taxon>Bacillati</taxon>
        <taxon>Actinomycetota</taxon>
        <taxon>Actinomycetes</taxon>
        <taxon>Mycobacteriales</taxon>
        <taxon>Mycobacteriaceae</taxon>
        <taxon>Mycolicibacterium</taxon>
    </lineage>
</organism>
<dbReference type="RefSeq" id="WP_234791983.1">
    <property type="nucleotide sequence ID" value="NZ_BCSX01000007.1"/>
</dbReference>
<feature type="chain" id="PRO_5007089606" description="Secreted protein" evidence="1">
    <location>
        <begin position="27"/>
        <end position="87"/>
    </location>
</feature>
<proteinExistence type="predicted"/>
<sequence length="87" mass="8857">MAHCAWLFRGLLSCWVVALVLAPAAAAEPSDTDSTDVRSGGPVPIVNGVPCVAGHLGTCLGFLQNNPPGLNATVPQSGVGHSPTVRR</sequence>
<protein>
    <recommendedName>
        <fullName evidence="4">Secreted protein</fullName>
    </recommendedName>
</protein>
<evidence type="ECO:0000313" key="3">
    <source>
        <dbReference type="Proteomes" id="UP000069620"/>
    </source>
</evidence>
<dbReference type="EMBL" id="BCSX01000007">
    <property type="protein sequence ID" value="GAS86695.1"/>
    <property type="molecule type" value="Genomic_DNA"/>
</dbReference>
<keyword evidence="3" id="KW-1185">Reference proteome</keyword>
<evidence type="ECO:0008006" key="4">
    <source>
        <dbReference type="Google" id="ProtNLM"/>
    </source>
</evidence>
<accession>A0A100VVG4</accession>
<dbReference type="Proteomes" id="UP000069620">
    <property type="component" value="Unassembled WGS sequence"/>
</dbReference>
<reference evidence="3" key="1">
    <citation type="journal article" date="2016" name="Genome Announc.">
        <title>Draft Genome Sequences of Five Rapidly Growing Mycobacterium Species, M. thermoresistibile, M. fortuitum subsp. acetamidolyticum, M. canariasense, M. brisbanense, and M. novocastrense.</title>
        <authorList>
            <person name="Katahira K."/>
            <person name="Ogura Y."/>
            <person name="Gotoh Y."/>
            <person name="Hayashi T."/>
        </authorList>
    </citation>
    <scope>NUCLEOTIDE SEQUENCE [LARGE SCALE GENOMIC DNA]</scope>
    <source>
        <strain evidence="3">JCM15654</strain>
    </source>
</reference>
<dbReference type="AlphaFoldDB" id="A0A100VVG4"/>
<name>A0A100VVG4_9MYCO</name>